<evidence type="ECO:0000256" key="1">
    <source>
        <dbReference type="SAM" id="MobiDB-lite"/>
    </source>
</evidence>
<dbReference type="Pfam" id="PF04783">
    <property type="entry name" value="DUF630"/>
    <property type="match status" value="1"/>
</dbReference>
<dbReference type="PANTHER" id="PTHR21450">
    <property type="entry name" value="PROTEIN ALTERED PHOSPHATE STARVATION RESPONSE 1"/>
    <property type="match status" value="1"/>
</dbReference>
<dbReference type="Pfam" id="PF04782">
    <property type="entry name" value="DUF632"/>
    <property type="match status" value="1"/>
</dbReference>
<feature type="domain" description="DUF630" evidence="3">
    <location>
        <begin position="1"/>
        <end position="59"/>
    </location>
</feature>
<dbReference type="STRING" id="4615.A0A199W986"/>
<reference evidence="4 5" key="1">
    <citation type="journal article" date="2016" name="DNA Res.">
        <title>The draft genome of MD-2 pineapple using hybrid error correction of long reads.</title>
        <authorList>
            <person name="Redwan R.M."/>
            <person name="Saidin A."/>
            <person name="Kumar S.V."/>
        </authorList>
    </citation>
    <scope>NUCLEOTIDE SEQUENCE [LARGE SCALE GENOMIC DNA]</scope>
    <source>
        <strain evidence="5">cv. MD2</strain>
        <tissue evidence="4">Leaf</tissue>
    </source>
</reference>
<name>A0A199W986_ANACO</name>
<feature type="domain" description="DUF632" evidence="2">
    <location>
        <begin position="229"/>
        <end position="585"/>
    </location>
</feature>
<protein>
    <recommendedName>
        <fullName evidence="6">DUF632 domain-containing protein</fullName>
    </recommendedName>
</protein>
<sequence length="661" mass="74667">MGSSSSKPTTSNEALVLCKERMHYIKRAIDARNSLSAAHLLYIRSLRSTGNALRRYAEPDLSVGSSISASEVEKSPSHSSYASPSPSREHAAASPQLANASYMRATKSASVTVTVEREAAHFVQHESLRSPPPPLPPVSLESNSSWDFFDPIDAISFSSRLKGLRQVREAEVVPLIEEETKKSHEMQEEVVDMYGSIIDEALGDEGEEEVLAEREDAAEYITHRAKDFLSSMRDIEHRFLRAAEAGNEMSRMLETNKIRLSICSDLSGRPPTSRFLTAFHRVCCNGETPLNQESTQNATKVITWNRSVSSLSSSSKNPLTSTARDDGGDSSSDFIEEFSMISGSHSSTLNRLYAWERKLYDEIKASECIRKAYDQKCTQLRHQFARDLNAELIDKTRAVVKDLHSRLSVAIQAVDSISKRIERMRDEELLPQLVELIHGYVPKFQRISRLIRMWKNMLECHHSQFITISLAYHAKSSTTSTPPSRDGHRKQALVHLKNELEFFSSSFTNWVDALESYVAALNSWLQKCVLQPQENRRGRRRAIFPPRQALSPPIFVLCSDWLTGMRVVPYDFLRDCVKELTTLLHDFIEKLVEEDKKRKEERGEIGGTEKIENYSKLVSLQASLAKVFDKLAKFSEASLKVYEDVKQGHEIARTAYKNGGI</sequence>
<proteinExistence type="predicted"/>
<organism evidence="4 5">
    <name type="scientific">Ananas comosus</name>
    <name type="common">Pineapple</name>
    <name type="synonym">Ananas ananas</name>
    <dbReference type="NCBI Taxonomy" id="4615"/>
    <lineage>
        <taxon>Eukaryota</taxon>
        <taxon>Viridiplantae</taxon>
        <taxon>Streptophyta</taxon>
        <taxon>Embryophyta</taxon>
        <taxon>Tracheophyta</taxon>
        <taxon>Spermatophyta</taxon>
        <taxon>Magnoliopsida</taxon>
        <taxon>Liliopsida</taxon>
        <taxon>Poales</taxon>
        <taxon>Bromeliaceae</taxon>
        <taxon>Bromelioideae</taxon>
        <taxon>Ananas</taxon>
    </lineage>
</organism>
<evidence type="ECO:0000259" key="3">
    <source>
        <dbReference type="Pfam" id="PF04783"/>
    </source>
</evidence>
<dbReference type="EMBL" id="LSRQ01000034">
    <property type="protein sequence ID" value="OAY85874.1"/>
    <property type="molecule type" value="Genomic_DNA"/>
</dbReference>
<dbReference type="Proteomes" id="UP000092600">
    <property type="component" value="Unassembled WGS sequence"/>
</dbReference>
<dbReference type="InterPro" id="IPR006868">
    <property type="entry name" value="DUF630"/>
</dbReference>
<evidence type="ECO:0000313" key="4">
    <source>
        <dbReference type="EMBL" id="OAY85874.1"/>
    </source>
</evidence>
<feature type="region of interest" description="Disordered" evidence="1">
    <location>
        <begin position="310"/>
        <end position="329"/>
    </location>
</feature>
<dbReference type="AlphaFoldDB" id="A0A199W986"/>
<feature type="compositionally biased region" description="Low complexity" evidence="1">
    <location>
        <begin position="77"/>
        <end position="86"/>
    </location>
</feature>
<evidence type="ECO:0000313" key="5">
    <source>
        <dbReference type="Proteomes" id="UP000092600"/>
    </source>
</evidence>
<gene>
    <name evidence="4" type="ORF">ACMD2_16974</name>
</gene>
<dbReference type="PANTHER" id="PTHR21450:SF35">
    <property type="entry name" value="TRANSCRIPTION FACTOR, PUTATIVE (DUF630 AND DUF632)-RELATED"/>
    <property type="match status" value="1"/>
</dbReference>
<comment type="caution">
    <text evidence="4">The sequence shown here is derived from an EMBL/GenBank/DDBJ whole genome shotgun (WGS) entry which is preliminary data.</text>
</comment>
<dbReference type="InterPro" id="IPR006867">
    <property type="entry name" value="DUF632"/>
</dbReference>
<evidence type="ECO:0000259" key="2">
    <source>
        <dbReference type="Pfam" id="PF04782"/>
    </source>
</evidence>
<accession>A0A199W986</accession>
<evidence type="ECO:0008006" key="6">
    <source>
        <dbReference type="Google" id="ProtNLM"/>
    </source>
</evidence>
<feature type="region of interest" description="Disordered" evidence="1">
    <location>
        <begin position="65"/>
        <end position="96"/>
    </location>
</feature>